<accession>A0ABQ8R300</accession>
<dbReference type="Proteomes" id="UP001152024">
    <property type="component" value="Unassembled WGS sequence"/>
</dbReference>
<keyword evidence="3" id="KW-1185">Reference proteome</keyword>
<feature type="transmembrane region" description="Helical" evidence="1">
    <location>
        <begin position="36"/>
        <end position="57"/>
    </location>
</feature>
<name>A0ABQ8R300_FUSEQ</name>
<evidence type="ECO:0000313" key="2">
    <source>
        <dbReference type="EMBL" id="KAJ4124230.1"/>
    </source>
</evidence>
<comment type="caution">
    <text evidence="2">The sequence shown here is derived from an EMBL/GenBank/DDBJ whole genome shotgun (WGS) entry which is preliminary data.</text>
</comment>
<feature type="transmembrane region" description="Helical" evidence="1">
    <location>
        <begin position="69"/>
        <end position="93"/>
    </location>
</feature>
<keyword evidence="1" id="KW-0812">Transmembrane</keyword>
<keyword evidence="1" id="KW-0472">Membrane</keyword>
<proteinExistence type="predicted"/>
<gene>
    <name evidence="2" type="ORF">NW768_009584</name>
</gene>
<feature type="transmembrane region" description="Helical" evidence="1">
    <location>
        <begin position="151"/>
        <end position="170"/>
    </location>
</feature>
<keyword evidence="1" id="KW-1133">Transmembrane helix</keyword>
<dbReference type="EMBL" id="JAOQBH010000016">
    <property type="protein sequence ID" value="KAJ4124230.1"/>
    <property type="molecule type" value="Genomic_DNA"/>
</dbReference>
<evidence type="ECO:0000313" key="3">
    <source>
        <dbReference type="Proteomes" id="UP001152024"/>
    </source>
</evidence>
<organism evidence="2 3">
    <name type="scientific">Fusarium equiseti</name>
    <name type="common">Fusarium scirpi</name>
    <dbReference type="NCBI Taxonomy" id="61235"/>
    <lineage>
        <taxon>Eukaryota</taxon>
        <taxon>Fungi</taxon>
        <taxon>Dikarya</taxon>
        <taxon>Ascomycota</taxon>
        <taxon>Pezizomycotina</taxon>
        <taxon>Sordariomycetes</taxon>
        <taxon>Hypocreomycetidae</taxon>
        <taxon>Hypocreales</taxon>
        <taxon>Nectriaceae</taxon>
        <taxon>Fusarium</taxon>
        <taxon>Fusarium incarnatum-equiseti species complex</taxon>
    </lineage>
</organism>
<sequence length="172" mass="19619">MEEIEEQPPDSGKISPEECSKWWDSRGFLQKYKNRLWLASLITYAWFYFFLKMNILLPVSPATKRPNSWGWWWLTPIALIELSTCIAAMTYLIRTNSGAKESSSTDAEYTRTRRVELARDTFVTAMNDVLTYLYFGATSLMSVPEVPKRQILVIAIFGLSGVVATVLAGFRA</sequence>
<evidence type="ECO:0000256" key="1">
    <source>
        <dbReference type="SAM" id="Phobius"/>
    </source>
</evidence>
<protein>
    <submittedName>
        <fullName evidence="2">Uncharacterized protein</fullName>
    </submittedName>
</protein>
<reference evidence="2" key="1">
    <citation type="submission" date="2022-09" db="EMBL/GenBank/DDBJ databases">
        <title>Fusarium specimens isolated from Avocado Roots.</title>
        <authorList>
            <person name="Stajich J."/>
            <person name="Roper C."/>
            <person name="Heimlech-Rivalta G."/>
        </authorList>
    </citation>
    <scope>NUCLEOTIDE SEQUENCE</scope>
    <source>
        <strain evidence="2">CF00095</strain>
    </source>
</reference>